<reference evidence="1 2" key="1">
    <citation type="submission" date="2016-12" db="EMBL/GenBank/DDBJ databases">
        <title>The genomes of Aspergillus section Nigri reveals drivers in fungal speciation.</title>
        <authorList>
            <consortium name="DOE Joint Genome Institute"/>
            <person name="Vesth T.C."/>
            <person name="Nybo J."/>
            <person name="Theobald S."/>
            <person name="Brandl J."/>
            <person name="Frisvad J.C."/>
            <person name="Nielsen K.F."/>
            <person name="Lyhne E.K."/>
            <person name="Kogle M.E."/>
            <person name="Kuo A."/>
            <person name="Riley R."/>
            <person name="Clum A."/>
            <person name="Nolan M."/>
            <person name="Lipzen A."/>
            <person name="Salamov A."/>
            <person name="Henrissat B."/>
            <person name="Wiebenga A."/>
            <person name="De Vries R.P."/>
            <person name="Grigoriev I.V."/>
            <person name="Mortensen U.H."/>
            <person name="Andersen M.R."/>
            <person name="Baker S.E."/>
        </authorList>
    </citation>
    <scope>NUCLEOTIDE SEQUENCE [LARGE SCALE GENOMIC DNA]</scope>
    <source>
        <strain evidence="1 2">JOP 1030-1</strain>
    </source>
</reference>
<dbReference type="GeneID" id="37079413"/>
<proteinExistence type="predicted"/>
<evidence type="ECO:0000313" key="1">
    <source>
        <dbReference type="EMBL" id="PYH44063.1"/>
    </source>
</evidence>
<accession>A0A318ZHL8</accession>
<dbReference type="EMBL" id="KZ821239">
    <property type="protein sequence ID" value="PYH44063.1"/>
    <property type="molecule type" value="Genomic_DNA"/>
</dbReference>
<gene>
    <name evidence="1" type="ORF">BP01DRAFT_392882</name>
</gene>
<dbReference type="Proteomes" id="UP000248349">
    <property type="component" value="Unassembled WGS sequence"/>
</dbReference>
<sequence>MQSLPLHPQPIETPSPSEILLLPSGEKGYHWVLSDAERNHIATMLAVEDTHRLTLRGTRMMQDRAICAGCGKHSGLDDLVHNALYGGVHTTQFMLDVLVHGPKANSPGHQIICSGCGRVHDGLFYWIPALTWM</sequence>
<evidence type="ECO:0000313" key="2">
    <source>
        <dbReference type="Proteomes" id="UP000248349"/>
    </source>
</evidence>
<dbReference type="RefSeq" id="XP_025430045.1">
    <property type="nucleotide sequence ID" value="XM_025578184.1"/>
</dbReference>
<dbReference type="AlphaFoldDB" id="A0A318ZHL8"/>
<dbReference type="OrthoDB" id="5271370at2759"/>
<protein>
    <submittedName>
        <fullName evidence="1">RBP protein</fullName>
    </submittedName>
</protein>
<keyword evidence="2" id="KW-1185">Reference proteome</keyword>
<name>A0A318ZHL8_9EURO</name>
<organism evidence="1 2">
    <name type="scientific">Aspergillus saccharolyticus JOP 1030-1</name>
    <dbReference type="NCBI Taxonomy" id="1450539"/>
    <lineage>
        <taxon>Eukaryota</taxon>
        <taxon>Fungi</taxon>
        <taxon>Dikarya</taxon>
        <taxon>Ascomycota</taxon>
        <taxon>Pezizomycotina</taxon>
        <taxon>Eurotiomycetes</taxon>
        <taxon>Eurotiomycetidae</taxon>
        <taxon>Eurotiales</taxon>
        <taxon>Aspergillaceae</taxon>
        <taxon>Aspergillus</taxon>
        <taxon>Aspergillus subgen. Circumdati</taxon>
    </lineage>
</organism>